<keyword evidence="1" id="KW-0175">Coiled coil</keyword>
<feature type="chain" id="PRO_5019564194" evidence="2">
    <location>
        <begin position="25"/>
        <end position="142"/>
    </location>
</feature>
<feature type="coiled-coil region" evidence="1">
    <location>
        <begin position="115"/>
        <end position="142"/>
    </location>
</feature>
<gene>
    <name evidence="4" type="ORF">EOD41_04485</name>
</gene>
<dbReference type="OrthoDB" id="839742at2"/>
<dbReference type="AlphaFoldDB" id="A0A437MU87"/>
<evidence type="ECO:0000313" key="4">
    <source>
        <dbReference type="EMBL" id="RVU01229.1"/>
    </source>
</evidence>
<dbReference type="RefSeq" id="WP_127703604.1">
    <property type="nucleotide sequence ID" value="NZ_SACK01000002.1"/>
</dbReference>
<protein>
    <submittedName>
        <fullName evidence="4">Tail fiber domain-containing protein</fullName>
    </submittedName>
</protein>
<keyword evidence="2" id="KW-0732">Signal</keyword>
<dbReference type="EMBL" id="SACK01000002">
    <property type="protein sequence ID" value="RVU01229.1"/>
    <property type="molecule type" value="Genomic_DNA"/>
</dbReference>
<evidence type="ECO:0000259" key="3">
    <source>
        <dbReference type="PROSITE" id="PS51688"/>
    </source>
</evidence>
<feature type="domain" description="Peptidase S74" evidence="3">
    <location>
        <begin position="1"/>
        <end position="136"/>
    </location>
</feature>
<keyword evidence="5" id="KW-1185">Reference proteome</keyword>
<feature type="signal peptide" evidence="2">
    <location>
        <begin position="1"/>
        <end position="24"/>
    </location>
</feature>
<dbReference type="Pfam" id="PF13884">
    <property type="entry name" value="Peptidase_S74"/>
    <property type="match status" value="1"/>
</dbReference>
<dbReference type="InterPro" id="IPR030392">
    <property type="entry name" value="S74_ICA"/>
</dbReference>
<evidence type="ECO:0000313" key="5">
    <source>
        <dbReference type="Proteomes" id="UP000282759"/>
    </source>
</evidence>
<sequence>MNFLKTTIALAIAILYFNIQGANAQQLNEKELKVNTTPVTRALSAITQLDPVVFEFNTNKFKQLNLPQGKQYGFIAEDVKQFLPGVISTETKWLPAGKNNYRTVNTSNVDYEKLIPLLVGAIKEQQAEIEELKANLHQLKSK</sequence>
<proteinExistence type="predicted"/>
<evidence type="ECO:0000256" key="1">
    <source>
        <dbReference type="SAM" id="Coils"/>
    </source>
</evidence>
<accession>A0A437MU87</accession>
<reference evidence="4 5" key="1">
    <citation type="submission" date="2019-01" db="EMBL/GenBank/DDBJ databases">
        <authorList>
            <person name="Chen W.-M."/>
        </authorList>
    </citation>
    <scope>NUCLEOTIDE SEQUENCE [LARGE SCALE GENOMIC DNA]</scope>
    <source>
        <strain evidence="4 5">YBJ-36</strain>
    </source>
</reference>
<organism evidence="4 5">
    <name type="scientific">Mucilaginibacter limnophilus</name>
    <dbReference type="NCBI Taxonomy" id="1932778"/>
    <lineage>
        <taxon>Bacteria</taxon>
        <taxon>Pseudomonadati</taxon>
        <taxon>Bacteroidota</taxon>
        <taxon>Sphingobacteriia</taxon>
        <taxon>Sphingobacteriales</taxon>
        <taxon>Sphingobacteriaceae</taxon>
        <taxon>Mucilaginibacter</taxon>
    </lineage>
</organism>
<dbReference type="PROSITE" id="PS51688">
    <property type="entry name" value="ICA"/>
    <property type="match status" value="1"/>
</dbReference>
<name>A0A437MU87_9SPHI</name>
<dbReference type="Proteomes" id="UP000282759">
    <property type="component" value="Unassembled WGS sequence"/>
</dbReference>
<comment type="caution">
    <text evidence="4">The sequence shown here is derived from an EMBL/GenBank/DDBJ whole genome shotgun (WGS) entry which is preliminary data.</text>
</comment>
<evidence type="ECO:0000256" key="2">
    <source>
        <dbReference type="SAM" id="SignalP"/>
    </source>
</evidence>